<evidence type="ECO:0000256" key="5">
    <source>
        <dbReference type="ARBA" id="ARBA00022692"/>
    </source>
</evidence>
<comment type="subcellular location">
    <subcellularLocation>
        <location evidence="1">Cell membrane</location>
        <topology evidence="1">Multi-pass membrane protein</topology>
    </subcellularLocation>
</comment>
<evidence type="ECO:0000256" key="7">
    <source>
        <dbReference type="ARBA" id="ARBA00023136"/>
    </source>
</evidence>
<feature type="transmembrane region" description="Helical" evidence="9">
    <location>
        <begin position="341"/>
        <end position="365"/>
    </location>
</feature>
<evidence type="ECO:0000256" key="9">
    <source>
        <dbReference type="SAM" id="Phobius"/>
    </source>
</evidence>
<gene>
    <name evidence="10" type="ORF">DB44_CR00060</name>
</gene>
<feature type="transmembrane region" description="Helical" evidence="9">
    <location>
        <begin position="401"/>
        <end position="418"/>
    </location>
</feature>
<dbReference type="Gene3D" id="1.20.1740.10">
    <property type="entry name" value="Amino acid/polyamine transporter I"/>
    <property type="match status" value="1"/>
</dbReference>
<evidence type="ECO:0000256" key="3">
    <source>
        <dbReference type="ARBA" id="ARBA00021069"/>
    </source>
</evidence>
<dbReference type="EMBL" id="JSAN01000064">
    <property type="protein sequence ID" value="KIC72054.1"/>
    <property type="molecule type" value="Genomic_DNA"/>
</dbReference>
<keyword evidence="4" id="KW-1003">Cell membrane</keyword>
<keyword evidence="6 9" id="KW-1133">Transmembrane helix</keyword>
<reference evidence="10 11" key="1">
    <citation type="journal article" date="2014" name="Mol. Biol. Evol.">
        <title>Massive expansion of Ubiquitination-related gene families within the Chlamydiae.</title>
        <authorList>
            <person name="Domman D."/>
            <person name="Collingro A."/>
            <person name="Lagkouvardos I."/>
            <person name="Gehre L."/>
            <person name="Weinmaier T."/>
            <person name="Rattei T."/>
            <person name="Subtil A."/>
            <person name="Horn M."/>
        </authorList>
    </citation>
    <scope>NUCLEOTIDE SEQUENCE [LARGE SCALE GENOMIC DNA]</scope>
    <source>
        <strain evidence="10 11">EI2</strain>
    </source>
</reference>
<evidence type="ECO:0000313" key="11">
    <source>
        <dbReference type="Proteomes" id="UP000031465"/>
    </source>
</evidence>
<proteinExistence type="inferred from homology"/>
<feature type="transmembrane region" description="Helical" evidence="9">
    <location>
        <begin position="222"/>
        <end position="242"/>
    </location>
</feature>
<dbReference type="RefSeq" id="WP_039358098.1">
    <property type="nucleotide sequence ID" value="NZ_JSAN01000064.1"/>
</dbReference>
<comment type="function">
    <text evidence="8">Major component of the acid-resistance (AR) system allowing enteric pathogens to survive the acidic environment in the stomach. Exchanges extracellular arginine for its intracellular decarboxylation product agmatine (Agm) thereby expelling intracellular protons. Probably undergoes several conformational states in order to translocate the substrate across the membrane; keeps the substrate accessible to only 1 side of the membrane at a time by opening and closing 3 membrane-internal gates.</text>
</comment>
<evidence type="ECO:0000256" key="6">
    <source>
        <dbReference type="ARBA" id="ARBA00022989"/>
    </source>
</evidence>
<evidence type="ECO:0000256" key="1">
    <source>
        <dbReference type="ARBA" id="ARBA00004651"/>
    </source>
</evidence>
<dbReference type="Proteomes" id="UP000031465">
    <property type="component" value="Unassembled WGS sequence"/>
</dbReference>
<dbReference type="PIRSF" id="PIRSF006060">
    <property type="entry name" value="AA_transporter"/>
    <property type="match status" value="1"/>
</dbReference>
<feature type="transmembrane region" description="Helical" evidence="9">
    <location>
        <begin position="315"/>
        <end position="335"/>
    </location>
</feature>
<dbReference type="InterPro" id="IPR002293">
    <property type="entry name" value="AA/rel_permease1"/>
</dbReference>
<evidence type="ECO:0000313" key="10">
    <source>
        <dbReference type="EMBL" id="KIC72054.1"/>
    </source>
</evidence>
<organism evidence="10 11">
    <name type="scientific">Candidatus Protochlamydia amoebophila</name>
    <dbReference type="NCBI Taxonomy" id="362787"/>
    <lineage>
        <taxon>Bacteria</taxon>
        <taxon>Pseudomonadati</taxon>
        <taxon>Chlamydiota</taxon>
        <taxon>Chlamydiia</taxon>
        <taxon>Parachlamydiales</taxon>
        <taxon>Parachlamydiaceae</taxon>
        <taxon>Candidatus Protochlamydia</taxon>
    </lineage>
</organism>
<feature type="transmembrane region" description="Helical" evidence="9">
    <location>
        <begin position="7"/>
        <end position="28"/>
    </location>
</feature>
<comment type="caution">
    <text evidence="10">The sequence shown here is derived from an EMBL/GenBank/DDBJ whole genome shotgun (WGS) entry which is preliminary data.</text>
</comment>
<feature type="transmembrane region" description="Helical" evidence="9">
    <location>
        <begin position="189"/>
        <end position="210"/>
    </location>
</feature>
<feature type="transmembrane region" description="Helical" evidence="9">
    <location>
        <begin position="40"/>
        <end position="64"/>
    </location>
</feature>
<dbReference type="PATRIC" id="fig|362787.3.peg.1003"/>
<keyword evidence="7 9" id="KW-0472">Membrane</keyword>
<dbReference type="PANTHER" id="PTHR42770:SF18">
    <property type="entry name" value="ARGININE_AGMATINE ANTIPORTER"/>
    <property type="match status" value="1"/>
</dbReference>
<dbReference type="InterPro" id="IPR050367">
    <property type="entry name" value="APC_superfamily"/>
</dbReference>
<dbReference type="GO" id="GO:0005886">
    <property type="term" value="C:plasma membrane"/>
    <property type="evidence" value="ECO:0007669"/>
    <property type="project" value="UniProtKB-SubCell"/>
</dbReference>
<feature type="transmembrane region" description="Helical" evidence="9">
    <location>
        <begin position="91"/>
        <end position="114"/>
    </location>
</feature>
<sequence>MATNKMGLMSAILLGINMILGSGIFLLPGKVSELTGASSLYVYVFVSLLILSIAWCFAQCAALFDRNGGAYLYAKEAFGDFIGFEIGFMRWIAGAMAWASLIVGFVTALSSIWPNALTEPLRGFLILIFLALLILFNMGGTEKLKNINNVVTIAKVLPLLFFVLIGFFYTKGNFQAIDVSLSHLDSISFGNAAIVIFYAFGGFETLVIAAGEIKNPHRNLPIAVMAVISFCSFLYFLIQIIAMEILGPHLAESSIPLADATEQMIGSAGRWIVTLSMIISIGGVNLTASFITPRSGAALAEDGLVPRWIAKNNKAGVPVVAIFLTASLTTIAALSGSFTQLAVISVVSRFVQYGATCLAVFVLYYRNRTTLKMLKKISLVIIPSLSLIGLIWMLFQASSSQLYWGLGALLPGIPIYFFQKRKNNLTLATVSEMGD</sequence>
<evidence type="ECO:0000256" key="4">
    <source>
        <dbReference type="ARBA" id="ARBA00022475"/>
    </source>
</evidence>
<dbReference type="PANTHER" id="PTHR42770">
    <property type="entry name" value="AMINO ACID TRANSPORTER-RELATED"/>
    <property type="match status" value="1"/>
</dbReference>
<feature type="transmembrane region" description="Helical" evidence="9">
    <location>
        <begin position="120"/>
        <end position="138"/>
    </location>
</feature>
<feature type="transmembrane region" description="Helical" evidence="9">
    <location>
        <begin position="150"/>
        <end position="169"/>
    </location>
</feature>
<feature type="transmembrane region" description="Helical" evidence="9">
    <location>
        <begin position="271"/>
        <end position="291"/>
    </location>
</feature>
<evidence type="ECO:0000256" key="8">
    <source>
        <dbReference type="ARBA" id="ARBA00045636"/>
    </source>
</evidence>
<name>A0A0C1H3A1_9BACT</name>
<evidence type="ECO:0000256" key="2">
    <source>
        <dbReference type="ARBA" id="ARBA00008220"/>
    </source>
</evidence>
<dbReference type="GO" id="GO:0022857">
    <property type="term" value="F:transmembrane transporter activity"/>
    <property type="evidence" value="ECO:0007669"/>
    <property type="project" value="InterPro"/>
</dbReference>
<keyword evidence="5 9" id="KW-0812">Transmembrane</keyword>
<dbReference type="Pfam" id="PF13520">
    <property type="entry name" value="AA_permease_2"/>
    <property type="match status" value="1"/>
</dbReference>
<accession>A0A0C1H3A1</accession>
<feature type="transmembrane region" description="Helical" evidence="9">
    <location>
        <begin position="377"/>
        <end position="395"/>
    </location>
</feature>
<protein>
    <recommendedName>
        <fullName evidence="3">Arginine/agmatine antiporter</fullName>
    </recommendedName>
</protein>
<comment type="similarity">
    <text evidence="2">Belongs to the amino acid-polyamine-organocation (APC) superfamily. Basic amino acid/polyamine antiporter (APA) (TC 2.A.3.2) family.</text>
</comment>
<dbReference type="AlphaFoldDB" id="A0A0C1H3A1"/>